<dbReference type="Pfam" id="PF00912">
    <property type="entry name" value="Transgly"/>
    <property type="match status" value="1"/>
</dbReference>
<dbReference type="GO" id="GO:0008955">
    <property type="term" value="F:peptidoglycan glycosyltransferase activity"/>
    <property type="evidence" value="ECO:0007669"/>
    <property type="project" value="UniProtKB-EC"/>
</dbReference>
<evidence type="ECO:0000256" key="5">
    <source>
        <dbReference type="ARBA" id="ARBA00022801"/>
    </source>
</evidence>
<evidence type="ECO:0000256" key="12">
    <source>
        <dbReference type="SAM" id="MobiDB-lite"/>
    </source>
</evidence>
<feature type="region of interest" description="Disordered" evidence="12">
    <location>
        <begin position="661"/>
        <end position="684"/>
    </location>
</feature>
<dbReference type="GO" id="GO:0004180">
    <property type="term" value="F:carboxypeptidase activity"/>
    <property type="evidence" value="ECO:0007669"/>
    <property type="project" value="UniProtKB-KW"/>
</dbReference>
<dbReference type="InterPro" id="IPR023346">
    <property type="entry name" value="Lysozyme-like_dom_sf"/>
</dbReference>
<keyword evidence="1" id="KW-0121">Carboxypeptidase</keyword>
<evidence type="ECO:0000259" key="15">
    <source>
        <dbReference type="Pfam" id="PF00912"/>
    </source>
</evidence>
<feature type="domain" description="Glycosyl transferase family 51" evidence="15">
    <location>
        <begin position="133"/>
        <end position="299"/>
    </location>
</feature>
<dbReference type="InterPro" id="IPR036950">
    <property type="entry name" value="PBP_transglycosylase"/>
</dbReference>
<dbReference type="SUPFAM" id="SSF56601">
    <property type="entry name" value="beta-lactamase/transpeptidase-like"/>
    <property type="match status" value="1"/>
</dbReference>
<evidence type="ECO:0000256" key="7">
    <source>
        <dbReference type="ARBA" id="ARBA00022984"/>
    </source>
</evidence>
<keyword evidence="3 16" id="KW-0328">Glycosyltransferase</keyword>
<protein>
    <recommendedName>
        <fullName evidence="10">peptidoglycan glycosyltransferase</fullName>
        <ecNumber evidence="10">2.4.99.28</ecNumber>
    </recommendedName>
</protein>
<dbReference type="GO" id="GO:0030288">
    <property type="term" value="C:outer membrane-bounded periplasmic space"/>
    <property type="evidence" value="ECO:0007669"/>
    <property type="project" value="TreeGrafter"/>
</dbReference>
<reference evidence="16" key="1">
    <citation type="submission" date="2018-06" db="EMBL/GenBank/DDBJ databases">
        <authorList>
            <person name="Zhirakovskaya E."/>
        </authorList>
    </citation>
    <scope>NUCLEOTIDE SEQUENCE</scope>
</reference>
<dbReference type="NCBIfam" id="TIGR02074">
    <property type="entry name" value="PBP_1a_fam"/>
    <property type="match status" value="1"/>
</dbReference>
<dbReference type="FunFam" id="1.10.3810.10:FF:000001">
    <property type="entry name" value="Penicillin-binding protein 1A"/>
    <property type="match status" value="1"/>
</dbReference>
<keyword evidence="7" id="KW-0573">Peptidoglycan synthesis</keyword>
<dbReference type="SUPFAM" id="SSF53955">
    <property type="entry name" value="Lysozyme-like"/>
    <property type="match status" value="1"/>
</dbReference>
<evidence type="ECO:0000259" key="14">
    <source>
        <dbReference type="Pfam" id="PF00905"/>
    </source>
</evidence>
<dbReference type="InterPro" id="IPR001264">
    <property type="entry name" value="Glyco_trans_51"/>
</dbReference>
<evidence type="ECO:0000313" key="16">
    <source>
        <dbReference type="EMBL" id="VAW22449.1"/>
    </source>
</evidence>
<organism evidence="16">
    <name type="scientific">hydrothermal vent metagenome</name>
    <dbReference type="NCBI Taxonomy" id="652676"/>
    <lineage>
        <taxon>unclassified sequences</taxon>
        <taxon>metagenomes</taxon>
        <taxon>ecological metagenomes</taxon>
    </lineage>
</organism>
<feature type="compositionally biased region" description="Basic residues" evidence="12">
    <location>
        <begin position="16"/>
        <end position="31"/>
    </location>
</feature>
<evidence type="ECO:0000256" key="10">
    <source>
        <dbReference type="ARBA" id="ARBA00044770"/>
    </source>
</evidence>
<keyword evidence="5" id="KW-0378">Hydrolase</keyword>
<evidence type="ECO:0000256" key="11">
    <source>
        <dbReference type="ARBA" id="ARBA00049902"/>
    </source>
</evidence>
<name>A0A3B0UD36_9ZZZZ</name>
<dbReference type="InterPro" id="IPR001460">
    <property type="entry name" value="PCN-bd_Tpept"/>
</dbReference>
<dbReference type="PANTHER" id="PTHR32282">
    <property type="entry name" value="BINDING PROTEIN TRANSPEPTIDASE, PUTATIVE-RELATED"/>
    <property type="match status" value="1"/>
</dbReference>
<dbReference type="PANTHER" id="PTHR32282:SF33">
    <property type="entry name" value="PEPTIDOGLYCAN GLYCOSYLTRANSFERASE"/>
    <property type="match status" value="1"/>
</dbReference>
<evidence type="ECO:0000256" key="1">
    <source>
        <dbReference type="ARBA" id="ARBA00022645"/>
    </source>
</evidence>
<gene>
    <name evidence="16" type="ORF">MNBD_ALPHA12-612</name>
</gene>
<dbReference type="GO" id="GO:0008360">
    <property type="term" value="P:regulation of cell shape"/>
    <property type="evidence" value="ECO:0007669"/>
    <property type="project" value="UniProtKB-KW"/>
</dbReference>
<keyword evidence="13" id="KW-1133">Transmembrane helix</keyword>
<dbReference type="GO" id="GO:0008658">
    <property type="term" value="F:penicillin binding"/>
    <property type="evidence" value="ECO:0007669"/>
    <property type="project" value="InterPro"/>
</dbReference>
<evidence type="ECO:0000256" key="13">
    <source>
        <dbReference type="SAM" id="Phobius"/>
    </source>
</evidence>
<feature type="region of interest" description="Disordered" evidence="12">
    <location>
        <begin position="1"/>
        <end position="63"/>
    </location>
</feature>
<evidence type="ECO:0000256" key="6">
    <source>
        <dbReference type="ARBA" id="ARBA00022960"/>
    </source>
</evidence>
<dbReference type="InterPro" id="IPR050396">
    <property type="entry name" value="Glycosyltr_51/Transpeptidase"/>
</dbReference>
<keyword evidence="2" id="KW-0645">Protease</keyword>
<dbReference type="AlphaFoldDB" id="A0A3B0UD36"/>
<evidence type="ECO:0000256" key="9">
    <source>
        <dbReference type="ARBA" id="ARBA00023316"/>
    </source>
</evidence>
<keyword evidence="6" id="KW-0133">Cell shape</keyword>
<sequence>MDIKLSPQDRISSSARRGRRGAPKTGKKRTNSQKSGGGGRGSGGGGGGGKNSNKKSPSGRRGRATPPLTFWRVIGKMFYWSLVLGIWATLAVAGIIVYYAIQLPSSDSWAVPKRPANIRIIAANGQLISNRGKMGGEAVALYELPQYVPAAVISIEDRRFYSHFGIDPIGIARAMVVNIEAGRIVAGGSTITQQVAKNLFLTPDQTLGRKVQEALLALWLERNYTKNEILELYLNRVYFGAGTFGIEAASQRYFGKSARNLSLGEAAILAGLLKAPSRLSPDKNPEAAAKRARVVLTAMAEEGYISQAEAKAAAIDPNKRIRTRVAGSEYYVADWVETLMKSYIGEVTQDVIVTTTIDWDLQKYAEFAIREMVAKNGEERKFSQGALVSMDTSGAVKAIVGGTDYSTSQYNRAITARRQTGSSFKPIVYLTALEAGYTPDTVVEDAPLDYKGWKPENYNGKYAGKVTLRKAISYSLNTVAARLIIAVTPKAVVETAHRLGISSQIDPVPSIALGTAGISLLELTGAYAPFANGGTGVIPHVITSIKTTDGKVLYQNIPAGPGRVIAAKYVAMMNDMLSSAIDIGTGKRAHLKGWPIAGKTGTTQSNRDAVFVGYSAKLITGIWLGNDDDSPMNRVGGGSLPVEIWSEFMTRAHQGLAPTNLPGTYGIIPPDPLKPDAQNPPPRQKRTLVDLINSLFGNNN</sequence>
<dbReference type="Gene3D" id="1.10.3810.10">
    <property type="entry name" value="Biosynthetic peptidoglycan transglycosylase-like"/>
    <property type="match status" value="1"/>
</dbReference>
<evidence type="ECO:0000256" key="8">
    <source>
        <dbReference type="ARBA" id="ARBA00023268"/>
    </source>
</evidence>
<keyword evidence="13" id="KW-0472">Membrane</keyword>
<dbReference type="GO" id="GO:0009252">
    <property type="term" value="P:peptidoglycan biosynthetic process"/>
    <property type="evidence" value="ECO:0007669"/>
    <property type="project" value="UniProtKB-KW"/>
</dbReference>
<dbReference type="InterPro" id="IPR012338">
    <property type="entry name" value="Beta-lactam/transpept-like"/>
</dbReference>
<dbReference type="Gene3D" id="3.40.710.10">
    <property type="entry name" value="DD-peptidase/beta-lactamase superfamily"/>
    <property type="match status" value="1"/>
</dbReference>
<feature type="compositionally biased region" description="Gly residues" evidence="12">
    <location>
        <begin position="35"/>
        <end position="50"/>
    </location>
</feature>
<keyword evidence="13" id="KW-0812">Transmembrane</keyword>
<dbReference type="EMBL" id="UOEO01000202">
    <property type="protein sequence ID" value="VAW22449.1"/>
    <property type="molecule type" value="Genomic_DNA"/>
</dbReference>
<dbReference type="GO" id="GO:0071555">
    <property type="term" value="P:cell wall organization"/>
    <property type="evidence" value="ECO:0007669"/>
    <property type="project" value="UniProtKB-KW"/>
</dbReference>
<feature type="domain" description="Penicillin-binding protein transpeptidase" evidence="14">
    <location>
        <begin position="387"/>
        <end position="607"/>
    </location>
</feature>
<accession>A0A3B0UD36</accession>
<dbReference type="GO" id="GO:0006508">
    <property type="term" value="P:proteolysis"/>
    <property type="evidence" value="ECO:0007669"/>
    <property type="project" value="UniProtKB-KW"/>
</dbReference>
<keyword evidence="4 16" id="KW-0808">Transferase</keyword>
<proteinExistence type="predicted"/>
<feature type="transmembrane region" description="Helical" evidence="13">
    <location>
        <begin position="78"/>
        <end position="101"/>
    </location>
</feature>
<keyword evidence="9" id="KW-0961">Cell wall biogenesis/degradation</keyword>
<dbReference type="Pfam" id="PF00905">
    <property type="entry name" value="Transpeptidase"/>
    <property type="match status" value="1"/>
</dbReference>
<evidence type="ECO:0000256" key="4">
    <source>
        <dbReference type="ARBA" id="ARBA00022679"/>
    </source>
</evidence>
<evidence type="ECO:0000256" key="2">
    <source>
        <dbReference type="ARBA" id="ARBA00022670"/>
    </source>
</evidence>
<dbReference type="EC" id="2.4.99.28" evidence="10"/>
<comment type="catalytic activity">
    <reaction evidence="11">
        <text>[GlcNAc-(1-&gt;4)-Mur2Ac(oyl-L-Ala-gamma-D-Glu-L-Lys-D-Ala-D-Ala)](n)-di-trans,octa-cis-undecaprenyl diphosphate + beta-D-GlcNAc-(1-&gt;4)-Mur2Ac(oyl-L-Ala-gamma-D-Glu-L-Lys-D-Ala-D-Ala)-di-trans,octa-cis-undecaprenyl diphosphate = [GlcNAc-(1-&gt;4)-Mur2Ac(oyl-L-Ala-gamma-D-Glu-L-Lys-D-Ala-D-Ala)](n+1)-di-trans,octa-cis-undecaprenyl diphosphate + di-trans,octa-cis-undecaprenyl diphosphate + H(+)</text>
        <dbReference type="Rhea" id="RHEA:23708"/>
        <dbReference type="Rhea" id="RHEA-COMP:9602"/>
        <dbReference type="Rhea" id="RHEA-COMP:9603"/>
        <dbReference type="ChEBI" id="CHEBI:15378"/>
        <dbReference type="ChEBI" id="CHEBI:58405"/>
        <dbReference type="ChEBI" id="CHEBI:60033"/>
        <dbReference type="ChEBI" id="CHEBI:78435"/>
        <dbReference type="EC" id="2.4.99.28"/>
    </reaction>
</comment>
<keyword evidence="8" id="KW-0511">Multifunctional enzyme</keyword>
<evidence type="ECO:0000256" key="3">
    <source>
        <dbReference type="ARBA" id="ARBA00022676"/>
    </source>
</evidence>